<dbReference type="Gene3D" id="3.30.559.10">
    <property type="entry name" value="Chloramphenicol acetyltransferase-like domain"/>
    <property type="match status" value="2"/>
</dbReference>
<dbReference type="OrthoDB" id="632962at2759"/>
<dbReference type="Pfam" id="PF02458">
    <property type="entry name" value="Transferase"/>
    <property type="match status" value="1"/>
</dbReference>
<keyword evidence="3" id="KW-1185">Reference proteome</keyword>
<organism evidence="2 3">
    <name type="scientific">Panicum virgatum</name>
    <name type="common">Blackwell switchgrass</name>
    <dbReference type="NCBI Taxonomy" id="38727"/>
    <lineage>
        <taxon>Eukaryota</taxon>
        <taxon>Viridiplantae</taxon>
        <taxon>Streptophyta</taxon>
        <taxon>Embryophyta</taxon>
        <taxon>Tracheophyta</taxon>
        <taxon>Spermatophyta</taxon>
        <taxon>Magnoliopsida</taxon>
        <taxon>Liliopsida</taxon>
        <taxon>Poales</taxon>
        <taxon>Poaceae</taxon>
        <taxon>PACMAD clade</taxon>
        <taxon>Panicoideae</taxon>
        <taxon>Panicodae</taxon>
        <taxon>Paniceae</taxon>
        <taxon>Panicinae</taxon>
        <taxon>Panicum</taxon>
        <taxon>Panicum sect. Hiantes</taxon>
    </lineage>
</organism>
<dbReference type="PANTHER" id="PTHR31147:SF26">
    <property type="entry name" value="OS06G0699100 PROTEIN"/>
    <property type="match status" value="1"/>
</dbReference>
<reference evidence="2" key="1">
    <citation type="submission" date="2020-05" db="EMBL/GenBank/DDBJ databases">
        <title>WGS assembly of Panicum virgatum.</title>
        <authorList>
            <person name="Lovell J.T."/>
            <person name="Jenkins J."/>
            <person name="Shu S."/>
            <person name="Juenger T.E."/>
            <person name="Schmutz J."/>
        </authorList>
    </citation>
    <scope>NUCLEOTIDE SEQUENCE</scope>
    <source>
        <strain evidence="2">AP13</strain>
    </source>
</reference>
<dbReference type="PANTHER" id="PTHR31147">
    <property type="entry name" value="ACYL TRANSFERASE 4"/>
    <property type="match status" value="1"/>
</dbReference>
<comment type="caution">
    <text evidence="2">The sequence shown here is derived from an EMBL/GenBank/DDBJ whole genome shotgun (WGS) entry which is preliminary data.</text>
</comment>
<dbReference type="AlphaFoldDB" id="A0A8T0PV84"/>
<gene>
    <name evidence="2" type="ORF">PVAP13_7NG109400</name>
</gene>
<evidence type="ECO:0000256" key="1">
    <source>
        <dbReference type="ARBA" id="ARBA00009861"/>
    </source>
</evidence>
<dbReference type="InterPro" id="IPR023213">
    <property type="entry name" value="CAT-like_dom_sf"/>
</dbReference>
<evidence type="ECO:0000313" key="3">
    <source>
        <dbReference type="Proteomes" id="UP000823388"/>
    </source>
</evidence>
<dbReference type="EMBL" id="CM029050">
    <property type="protein sequence ID" value="KAG2564848.1"/>
    <property type="molecule type" value="Genomic_DNA"/>
</dbReference>
<dbReference type="SUPFAM" id="SSF52777">
    <property type="entry name" value="CoA-dependent acyltransferases"/>
    <property type="match status" value="1"/>
</dbReference>
<protein>
    <submittedName>
        <fullName evidence="2">Uncharacterized protein</fullName>
    </submittedName>
</protein>
<dbReference type="Proteomes" id="UP000823388">
    <property type="component" value="Chromosome 7N"/>
</dbReference>
<proteinExistence type="inferred from homology"/>
<dbReference type="InterPro" id="IPR050898">
    <property type="entry name" value="Plant_acyltransferase"/>
</dbReference>
<name>A0A8T0PV84_PANVG</name>
<sequence length="425" mass="45678">MSFVVTKSSPPALVLPSKPTPAGDIPLTSTDKSRLFFSFTSFHVFERPIHEPAQTIRRALSQALVYYYPVAGRVAVGTGGQGGVHLACTGEGVAFVSATASCTLQDVACLDAPPVIPLAELALQYGGCCRISDPLLLMQVTEFACGGYIVAVSWNHGIADAFGLAQLLQAVGELARGLPSPTVVPIRYDESLPDIPQLLSAVLKQAPAGFEFKHKDFAYSDVTVPWSFINRVKGEFRRSHAGGQPCTTFEVVTAAIWQCRTRAINASPDVPVPLVFAANVRKHIGSKDGYYGNCVSTQLVQATSGTVANGSIVDVVRLIKDTKERITEYLRRNAPELELHAELIDAMFGYNMLNVSSWGGIGLDAVDFGGGRPARVVPNMERTLAPSCFPCLPCSRNDHGGANLVAFCVAEEHVQEFNAELARLR</sequence>
<comment type="similarity">
    <text evidence="1">Belongs to the plant acyltransferase family.</text>
</comment>
<accession>A0A8T0PV84</accession>
<evidence type="ECO:0000313" key="2">
    <source>
        <dbReference type="EMBL" id="KAG2564848.1"/>
    </source>
</evidence>
<dbReference type="GO" id="GO:0016747">
    <property type="term" value="F:acyltransferase activity, transferring groups other than amino-acyl groups"/>
    <property type="evidence" value="ECO:0007669"/>
    <property type="project" value="UniProtKB-ARBA"/>
</dbReference>